<sequence>MDFTILKRQVFNRDDGDDENDGDDDNDGQGYSNTATAIKWAFVGAILLLFLLWFVGGYYHAQRRIIKGLPPLAYHRFLLPRRQRVLYMPRPQFGYYPPPNTYGESYPMQNFAPPPPSYNYAEHIPPPIYQPPDNGTKVIPRQELAVPSPGPPLNRPNLGESSSTT</sequence>
<keyword evidence="2" id="KW-1133">Transmembrane helix</keyword>
<keyword evidence="4" id="KW-1185">Reference proteome</keyword>
<evidence type="ECO:0000313" key="3">
    <source>
        <dbReference type="EMBL" id="KAL2050711.1"/>
    </source>
</evidence>
<feature type="region of interest" description="Disordered" evidence="1">
    <location>
        <begin position="125"/>
        <end position="165"/>
    </location>
</feature>
<dbReference type="EMBL" id="JBHFEH010000043">
    <property type="protein sequence ID" value="KAL2050711.1"/>
    <property type="molecule type" value="Genomic_DNA"/>
</dbReference>
<comment type="caution">
    <text evidence="3">The sequence shown here is derived from an EMBL/GenBank/DDBJ whole genome shotgun (WGS) entry which is preliminary data.</text>
</comment>
<organism evidence="3 4">
    <name type="scientific">Lepraria finkii</name>
    <dbReference type="NCBI Taxonomy" id="1340010"/>
    <lineage>
        <taxon>Eukaryota</taxon>
        <taxon>Fungi</taxon>
        <taxon>Dikarya</taxon>
        <taxon>Ascomycota</taxon>
        <taxon>Pezizomycotina</taxon>
        <taxon>Lecanoromycetes</taxon>
        <taxon>OSLEUM clade</taxon>
        <taxon>Lecanoromycetidae</taxon>
        <taxon>Lecanorales</taxon>
        <taxon>Lecanorineae</taxon>
        <taxon>Stereocaulaceae</taxon>
        <taxon>Lepraria</taxon>
    </lineage>
</organism>
<gene>
    <name evidence="3" type="ORF">ABVK25_008948</name>
</gene>
<keyword evidence="2" id="KW-0812">Transmembrane</keyword>
<accession>A0ABR4AYH8</accession>
<name>A0ABR4AYH8_9LECA</name>
<proteinExistence type="predicted"/>
<evidence type="ECO:0000313" key="4">
    <source>
        <dbReference type="Proteomes" id="UP001590951"/>
    </source>
</evidence>
<keyword evidence="2" id="KW-0472">Membrane</keyword>
<evidence type="ECO:0000256" key="2">
    <source>
        <dbReference type="SAM" id="Phobius"/>
    </source>
</evidence>
<dbReference type="Pfam" id="PF12273">
    <property type="entry name" value="RCR"/>
    <property type="match status" value="1"/>
</dbReference>
<evidence type="ECO:0000256" key="1">
    <source>
        <dbReference type="SAM" id="MobiDB-lite"/>
    </source>
</evidence>
<protein>
    <submittedName>
        <fullName evidence="3">Uncharacterized protein</fullName>
    </submittedName>
</protein>
<dbReference type="InterPro" id="IPR020999">
    <property type="entry name" value="Chitin_synth_reg_RCR"/>
</dbReference>
<reference evidence="3 4" key="1">
    <citation type="submission" date="2024-09" db="EMBL/GenBank/DDBJ databases">
        <title>Rethinking Asexuality: The Enigmatic Case of Functional Sexual Genes in Lepraria (Stereocaulaceae).</title>
        <authorList>
            <person name="Doellman M."/>
            <person name="Sun Y."/>
            <person name="Barcenas-Pena A."/>
            <person name="Lumbsch H.T."/>
            <person name="Grewe F."/>
        </authorList>
    </citation>
    <scope>NUCLEOTIDE SEQUENCE [LARGE SCALE GENOMIC DNA]</scope>
    <source>
        <strain evidence="3 4">Grewe 0041</strain>
    </source>
</reference>
<dbReference type="Proteomes" id="UP001590951">
    <property type="component" value="Unassembled WGS sequence"/>
</dbReference>
<feature type="transmembrane region" description="Helical" evidence="2">
    <location>
        <begin position="40"/>
        <end position="59"/>
    </location>
</feature>